<dbReference type="Gene3D" id="2.30.42.10">
    <property type="match status" value="1"/>
</dbReference>
<evidence type="ECO:0000256" key="10">
    <source>
        <dbReference type="SAM" id="Phobius"/>
    </source>
</evidence>
<evidence type="ECO:0000256" key="1">
    <source>
        <dbReference type="ARBA" id="ARBA00001947"/>
    </source>
</evidence>
<evidence type="ECO:0000256" key="4">
    <source>
        <dbReference type="ARBA" id="ARBA00022692"/>
    </source>
</evidence>
<dbReference type="InterPro" id="IPR008915">
    <property type="entry name" value="Peptidase_M50"/>
</dbReference>
<reference evidence="12" key="1">
    <citation type="submission" date="2018-05" db="EMBL/GenBank/DDBJ databases">
        <authorList>
            <person name="Lanie J.A."/>
            <person name="Ng W.-L."/>
            <person name="Kazmierczak K.M."/>
            <person name="Andrzejewski T.M."/>
            <person name="Davidsen T.M."/>
            <person name="Wayne K.J."/>
            <person name="Tettelin H."/>
            <person name="Glass J.I."/>
            <person name="Rusch D."/>
            <person name="Podicherti R."/>
            <person name="Tsui H.-C.T."/>
            <person name="Winkler M.E."/>
        </authorList>
    </citation>
    <scope>NUCLEOTIDE SEQUENCE</scope>
</reference>
<feature type="domain" description="PDZ" evidence="11">
    <location>
        <begin position="117"/>
        <end position="159"/>
    </location>
</feature>
<organism evidence="12">
    <name type="scientific">marine metagenome</name>
    <dbReference type="NCBI Taxonomy" id="408172"/>
    <lineage>
        <taxon>unclassified sequences</taxon>
        <taxon>metagenomes</taxon>
        <taxon>ecological metagenomes</taxon>
    </lineage>
</organism>
<dbReference type="EMBL" id="UINC01019472">
    <property type="protein sequence ID" value="SVA82449.1"/>
    <property type="molecule type" value="Genomic_DNA"/>
</dbReference>
<dbReference type="SUPFAM" id="SSF50156">
    <property type="entry name" value="PDZ domain-like"/>
    <property type="match status" value="1"/>
</dbReference>
<evidence type="ECO:0000256" key="3">
    <source>
        <dbReference type="ARBA" id="ARBA00022670"/>
    </source>
</evidence>
<dbReference type="GO" id="GO:0004222">
    <property type="term" value="F:metalloendopeptidase activity"/>
    <property type="evidence" value="ECO:0007669"/>
    <property type="project" value="InterPro"/>
</dbReference>
<accession>A0A381YZS5</accession>
<dbReference type="CDD" id="cd06163">
    <property type="entry name" value="S2P-M50_PDZ_RseP-like"/>
    <property type="match status" value="1"/>
</dbReference>
<evidence type="ECO:0000259" key="11">
    <source>
        <dbReference type="PROSITE" id="PS50106"/>
    </source>
</evidence>
<keyword evidence="7 10" id="KW-1133">Transmembrane helix</keyword>
<dbReference type="InterPro" id="IPR041489">
    <property type="entry name" value="PDZ_6"/>
</dbReference>
<sequence>VLVIPILAFLVFFHELGHFATAKRFGIKVTEFGFGFPPRIWGIKRGETLYSINLIPIGGFVKMVGEEDPTELRSFARQSVTRRAIVLLAGPIMNLIIPILIFSVILALPHDKLIGTVTIGGVAPGSPARAAGLLPGDAILSVNGVAVSNHAEMVQEVRKYKGKQTDLSVRRVSATGMVGFSPDSSYVETITLIPRKDPPKLKVVENVIDPSSEVSLSDARSYDLSSSVGDTLTQGSVGVLIGTSNAKFVKDRLPIWAAIPESLNRILDVIRFTFSSISGWLSGGENPGLAGPIGIAQVTGEVAEVGISPILELTALISISLAIVNVLPIPALDGGRLMFVIIEGIRGGKRISSQVEGIIHMTGFGLLIGLILLMSYFDILRILGGGSFLE</sequence>
<feature type="transmembrane region" description="Helical" evidence="10">
    <location>
        <begin position="358"/>
        <end position="377"/>
    </location>
</feature>
<evidence type="ECO:0000256" key="2">
    <source>
        <dbReference type="ARBA" id="ARBA00004141"/>
    </source>
</evidence>
<dbReference type="GO" id="GO:0016020">
    <property type="term" value="C:membrane"/>
    <property type="evidence" value="ECO:0007669"/>
    <property type="project" value="UniProtKB-SubCell"/>
</dbReference>
<dbReference type="InterPro" id="IPR036034">
    <property type="entry name" value="PDZ_sf"/>
</dbReference>
<dbReference type="AlphaFoldDB" id="A0A381YZS5"/>
<comment type="subcellular location">
    <subcellularLocation>
        <location evidence="2">Membrane</location>
        <topology evidence="2">Multi-pass membrane protein</topology>
    </subcellularLocation>
</comment>
<keyword evidence="6" id="KW-0862">Zinc</keyword>
<keyword evidence="5" id="KW-0378">Hydrolase</keyword>
<evidence type="ECO:0000256" key="9">
    <source>
        <dbReference type="ARBA" id="ARBA00023136"/>
    </source>
</evidence>
<feature type="non-terminal residue" evidence="12">
    <location>
        <position position="1"/>
    </location>
</feature>
<evidence type="ECO:0000256" key="7">
    <source>
        <dbReference type="ARBA" id="ARBA00022989"/>
    </source>
</evidence>
<keyword evidence="3" id="KW-0645">Protease</keyword>
<dbReference type="InterPro" id="IPR001478">
    <property type="entry name" value="PDZ"/>
</dbReference>
<evidence type="ECO:0000256" key="5">
    <source>
        <dbReference type="ARBA" id="ARBA00022801"/>
    </source>
</evidence>
<name>A0A381YZS5_9ZZZZ</name>
<evidence type="ECO:0000256" key="6">
    <source>
        <dbReference type="ARBA" id="ARBA00022833"/>
    </source>
</evidence>
<feature type="transmembrane region" description="Helical" evidence="10">
    <location>
        <begin position="85"/>
        <end position="108"/>
    </location>
</feature>
<dbReference type="Pfam" id="PF02163">
    <property type="entry name" value="Peptidase_M50"/>
    <property type="match status" value="1"/>
</dbReference>
<comment type="cofactor">
    <cofactor evidence="1">
        <name>Zn(2+)</name>
        <dbReference type="ChEBI" id="CHEBI:29105"/>
    </cofactor>
</comment>
<dbReference type="Pfam" id="PF17820">
    <property type="entry name" value="PDZ_6"/>
    <property type="match status" value="1"/>
</dbReference>
<dbReference type="PANTHER" id="PTHR42837:SF2">
    <property type="entry name" value="MEMBRANE METALLOPROTEASE ARASP2, CHLOROPLASTIC-RELATED"/>
    <property type="match status" value="1"/>
</dbReference>
<gene>
    <name evidence="12" type="ORF">METZ01_LOCUS135303</name>
</gene>
<keyword evidence="9 10" id="KW-0472">Membrane</keyword>
<dbReference type="PANTHER" id="PTHR42837">
    <property type="entry name" value="REGULATOR OF SIGMA-E PROTEASE RSEP"/>
    <property type="match status" value="1"/>
</dbReference>
<keyword evidence="8" id="KW-0482">Metalloprotease</keyword>
<dbReference type="SMART" id="SM00228">
    <property type="entry name" value="PDZ"/>
    <property type="match status" value="1"/>
</dbReference>
<keyword evidence="4 10" id="KW-0812">Transmembrane</keyword>
<dbReference type="GO" id="GO:0006508">
    <property type="term" value="P:proteolysis"/>
    <property type="evidence" value="ECO:0007669"/>
    <property type="project" value="UniProtKB-KW"/>
</dbReference>
<protein>
    <recommendedName>
        <fullName evidence="11">PDZ domain-containing protein</fullName>
    </recommendedName>
</protein>
<dbReference type="PROSITE" id="PS50106">
    <property type="entry name" value="PDZ"/>
    <property type="match status" value="1"/>
</dbReference>
<evidence type="ECO:0000313" key="12">
    <source>
        <dbReference type="EMBL" id="SVA82449.1"/>
    </source>
</evidence>
<evidence type="ECO:0000256" key="8">
    <source>
        <dbReference type="ARBA" id="ARBA00023049"/>
    </source>
</evidence>
<dbReference type="InterPro" id="IPR004387">
    <property type="entry name" value="Pept_M50_Zn"/>
</dbReference>
<proteinExistence type="predicted"/>